<evidence type="ECO:0000313" key="3">
    <source>
        <dbReference type="EMBL" id="KAL0858318.1"/>
    </source>
</evidence>
<feature type="compositionally biased region" description="Polar residues" evidence="2">
    <location>
        <begin position="248"/>
        <end position="257"/>
    </location>
</feature>
<evidence type="ECO:0000256" key="1">
    <source>
        <dbReference type="ARBA" id="ARBA00023125"/>
    </source>
</evidence>
<gene>
    <name evidence="3" type="ORF">ABMA27_012215</name>
</gene>
<evidence type="ECO:0000313" key="4">
    <source>
        <dbReference type="Proteomes" id="UP001549920"/>
    </source>
</evidence>
<feature type="compositionally biased region" description="Polar residues" evidence="2">
    <location>
        <begin position="225"/>
        <end position="234"/>
    </location>
</feature>
<dbReference type="PANTHER" id="PTHR35617:SF3">
    <property type="entry name" value="CORE-BINDING (CB) DOMAIN-CONTAINING PROTEIN"/>
    <property type="match status" value="1"/>
</dbReference>
<accession>A0ABR3H0I2</accession>
<feature type="compositionally biased region" description="Basic and acidic residues" evidence="2">
    <location>
        <begin position="33"/>
        <end position="47"/>
    </location>
</feature>
<dbReference type="PANTHER" id="PTHR35617">
    <property type="entry name" value="PHAGE_INTEGRASE DOMAIN-CONTAINING PROTEIN"/>
    <property type="match status" value="1"/>
</dbReference>
<organism evidence="3 4">
    <name type="scientific">Loxostege sticticalis</name>
    <name type="common">Beet webworm moth</name>
    <dbReference type="NCBI Taxonomy" id="481309"/>
    <lineage>
        <taxon>Eukaryota</taxon>
        <taxon>Metazoa</taxon>
        <taxon>Ecdysozoa</taxon>
        <taxon>Arthropoda</taxon>
        <taxon>Hexapoda</taxon>
        <taxon>Insecta</taxon>
        <taxon>Pterygota</taxon>
        <taxon>Neoptera</taxon>
        <taxon>Endopterygota</taxon>
        <taxon>Lepidoptera</taxon>
        <taxon>Glossata</taxon>
        <taxon>Ditrysia</taxon>
        <taxon>Pyraloidea</taxon>
        <taxon>Crambidae</taxon>
        <taxon>Pyraustinae</taxon>
        <taxon>Loxostege</taxon>
    </lineage>
</organism>
<feature type="region of interest" description="Disordered" evidence="2">
    <location>
        <begin position="336"/>
        <end position="365"/>
    </location>
</feature>
<name>A0ABR3H0I2_LOXSC</name>
<proteinExistence type="predicted"/>
<feature type="compositionally biased region" description="Polar residues" evidence="2">
    <location>
        <begin position="301"/>
        <end position="313"/>
    </location>
</feature>
<protein>
    <recommendedName>
        <fullName evidence="5">Core-binding (CB) domain-containing protein</fullName>
    </recommendedName>
</protein>
<feature type="region of interest" description="Disordered" evidence="2">
    <location>
        <begin position="1"/>
        <end position="47"/>
    </location>
</feature>
<feature type="region of interest" description="Disordered" evidence="2">
    <location>
        <begin position="298"/>
        <end position="322"/>
    </location>
</feature>
<sequence>MSRISRNNLEHRAEPKNALSHEGQASRGTITEISEKETVELARRENPIRKTELRGVCDPPRQTPLPTATDRFKQAEKIKPPQKNTHASNSTRRIAVVVRKHRKKHGHSSPKADVICHHRCSGHWLGCYSKQPENGKSLGKTPTPLALQPERTMGSLRNSEAPGINFTKHNGNMANGQSDSSSLHNKTRWNKVEEIVKNGQTHSTSLRKIELQPDSSVHPRALQQLSGQPLQEQASARMAPETNHYESDFSTSGHPRNRSACLSSLCSSTEVCERGCDRHREPIHRCVQPRMALQTRLGVSPTGTDTESVTSSRDLNRALPAGNPRMAQSILDTGSKETGITQPMENSQPIATSSRPTDESSTCGSRQPKFAGLDGTGWANEISEWNSSEINLLQSSWRESTLRTYRPAWERWRKWTSKERISTNDPQPKDLARFLCHLYEVENLAPKTILLHKSVVATFANPQNSSILGSHPIVAHTIKGILAKNPIEKRTLTWKLDDLFQFLDTYKVDTNSLFSVSRHTATLLLLASGRRVHDLTLLSISPELFEDNNDEITLWPRFGSKTDSHSFRQSGWCDHRQHFDSCHWEMSRRKKETERY</sequence>
<keyword evidence="1" id="KW-0238">DNA-binding</keyword>
<dbReference type="InterPro" id="IPR010998">
    <property type="entry name" value="Integrase_recombinase_N"/>
</dbReference>
<dbReference type="Proteomes" id="UP001549920">
    <property type="component" value="Unassembled WGS sequence"/>
</dbReference>
<reference evidence="3 4" key="1">
    <citation type="submission" date="2024-06" db="EMBL/GenBank/DDBJ databases">
        <title>A chromosome-level genome assembly of beet webworm, Loxostege sticticalis.</title>
        <authorList>
            <person name="Zhang Y."/>
        </authorList>
    </citation>
    <scope>NUCLEOTIDE SEQUENCE [LARGE SCALE GENOMIC DNA]</scope>
    <source>
        <strain evidence="3">AQ026</strain>
        <tissue evidence="3">Whole body</tissue>
    </source>
</reference>
<evidence type="ECO:0000256" key="2">
    <source>
        <dbReference type="SAM" id="MobiDB-lite"/>
    </source>
</evidence>
<comment type="caution">
    <text evidence="3">The sequence shown here is derived from an EMBL/GenBank/DDBJ whole genome shotgun (WGS) entry which is preliminary data.</text>
</comment>
<dbReference type="EMBL" id="JBEUOH010000030">
    <property type="protein sequence ID" value="KAL0858318.1"/>
    <property type="molecule type" value="Genomic_DNA"/>
</dbReference>
<keyword evidence="4" id="KW-1185">Reference proteome</keyword>
<evidence type="ECO:0008006" key="5">
    <source>
        <dbReference type="Google" id="ProtNLM"/>
    </source>
</evidence>
<dbReference type="SUPFAM" id="SSF47823">
    <property type="entry name" value="lambda integrase-like, N-terminal domain"/>
    <property type="match status" value="1"/>
</dbReference>
<feature type="region of interest" description="Disordered" evidence="2">
    <location>
        <begin position="225"/>
        <end position="257"/>
    </location>
</feature>
<dbReference type="Gene3D" id="1.10.150.130">
    <property type="match status" value="1"/>
</dbReference>